<gene>
    <name evidence="1" type="ORF">VNO77_22420</name>
</gene>
<name>A0AAN9L2R3_CANGL</name>
<comment type="caution">
    <text evidence="1">The sequence shown here is derived from an EMBL/GenBank/DDBJ whole genome shotgun (WGS) entry which is preliminary data.</text>
</comment>
<sequence length="96" mass="10803">MSPICCGNRVFEIPGLTPPEPKDFQAKKLSSLRLVLNNAFDLKSASTYFHILQPTGAKRNIEVSSSSNGRHILTFLRCPVQNLTMNTFHLTEVHYI</sequence>
<accession>A0AAN9L2R3</accession>
<evidence type="ECO:0000313" key="1">
    <source>
        <dbReference type="EMBL" id="KAK7328317.1"/>
    </source>
</evidence>
<reference evidence="1 2" key="1">
    <citation type="submission" date="2024-01" db="EMBL/GenBank/DDBJ databases">
        <title>The genomes of 5 underutilized Papilionoideae crops provide insights into root nodulation and disease resistanc.</title>
        <authorList>
            <person name="Jiang F."/>
        </authorList>
    </citation>
    <scope>NUCLEOTIDE SEQUENCE [LARGE SCALE GENOMIC DNA]</scope>
    <source>
        <strain evidence="1">LVBAO_FW01</strain>
        <tissue evidence="1">Leaves</tissue>
    </source>
</reference>
<protein>
    <submittedName>
        <fullName evidence="1">Uncharacterized protein</fullName>
    </submittedName>
</protein>
<keyword evidence="2" id="KW-1185">Reference proteome</keyword>
<dbReference type="AlphaFoldDB" id="A0AAN9L2R3"/>
<organism evidence="1 2">
    <name type="scientific">Canavalia gladiata</name>
    <name type="common">Sword bean</name>
    <name type="synonym">Dolichos gladiatus</name>
    <dbReference type="NCBI Taxonomy" id="3824"/>
    <lineage>
        <taxon>Eukaryota</taxon>
        <taxon>Viridiplantae</taxon>
        <taxon>Streptophyta</taxon>
        <taxon>Embryophyta</taxon>
        <taxon>Tracheophyta</taxon>
        <taxon>Spermatophyta</taxon>
        <taxon>Magnoliopsida</taxon>
        <taxon>eudicotyledons</taxon>
        <taxon>Gunneridae</taxon>
        <taxon>Pentapetalae</taxon>
        <taxon>rosids</taxon>
        <taxon>fabids</taxon>
        <taxon>Fabales</taxon>
        <taxon>Fabaceae</taxon>
        <taxon>Papilionoideae</taxon>
        <taxon>50 kb inversion clade</taxon>
        <taxon>NPAAA clade</taxon>
        <taxon>indigoferoid/millettioid clade</taxon>
        <taxon>Phaseoleae</taxon>
        <taxon>Canavalia</taxon>
    </lineage>
</organism>
<dbReference type="EMBL" id="JAYMYQ010000005">
    <property type="protein sequence ID" value="KAK7328317.1"/>
    <property type="molecule type" value="Genomic_DNA"/>
</dbReference>
<proteinExistence type="predicted"/>
<dbReference type="Proteomes" id="UP001367508">
    <property type="component" value="Unassembled WGS sequence"/>
</dbReference>
<evidence type="ECO:0000313" key="2">
    <source>
        <dbReference type="Proteomes" id="UP001367508"/>
    </source>
</evidence>